<evidence type="ECO:0000313" key="4">
    <source>
        <dbReference type="EMBL" id="TYP94937.1"/>
    </source>
</evidence>
<feature type="chain" id="PRO_5023031529" evidence="3">
    <location>
        <begin position="26"/>
        <end position="487"/>
    </location>
</feature>
<evidence type="ECO:0000256" key="1">
    <source>
        <dbReference type="ARBA" id="ARBA00006096"/>
    </source>
</evidence>
<reference evidence="4 5" key="1">
    <citation type="submission" date="2019-07" db="EMBL/GenBank/DDBJ databases">
        <title>Genomic Encyclopedia of Archaeal and Bacterial Type Strains, Phase II (KMG-II): from individual species to whole genera.</title>
        <authorList>
            <person name="Goeker M."/>
        </authorList>
    </citation>
    <scope>NUCLEOTIDE SEQUENCE [LARGE SCALE GENOMIC DNA]</scope>
    <source>
        <strain evidence="4 5">DSM 21935</strain>
    </source>
</reference>
<dbReference type="Proteomes" id="UP000324595">
    <property type="component" value="Unassembled WGS sequence"/>
</dbReference>
<gene>
    <name evidence="4" type="ORF">LX73_0231</name>
</gene>
<name>A0A5D3YM70_9BACT</name>
<keyword evidence="5" id="KW-1185">Reference proteome</keyword>
<dbReference type="GO" id="GO:0006508">
    <property type="term" value="P:proteolysis"/>
    <property type="evidence" value="ECO:0007669"/>
    <property type="project" value="InterPro"/>
</dbReference>
<dbReference type="InterPro" id="IPR012338">
    <property type="entry name" value="Beta-lactam/transpept-like"/>
</dbReference>
<dbReference type="EMBL" id="VNHY01000001">
    <property type="protein sequence ID" value="TYP94937.1"/>
    <property type="molecule type" value="Genomic_DNA"/>
</dbReference>
<dbReference type="Gene3D" id="3.40.710.10">
    <property type="entry name" value="DD-peptidase/beta-lactamase superfamily"/>
    <property type="match status" value="1"/>
</dbReference>
<protein>
    <submittedName>
        <fullName evidence="4">D-alanyl-D-alanine carboxypeptidase / D-alanyl-D-alanine-endopeptidase (Penicillin-binding protein 4)</fullName>
    </submittedName>
</protein>
<evidence type="ECO:0000256" key="2">
    <source>
        <dbReference type="ARBA" id="ARBA00022801"/>
    </source>
</evidence>
<evidence type="ECO:0000256" key="3">
    <source>
        <dbReference type="SAM" id="SignalP"/>
    </source>
</evidence>
<dbReference type="AlphaFoldDB" id="A0A5D3YM70"/>
<evidence type="ECO:0000313" key="5">
    <source>
        <dbReference type="Proteomes" id="UP000324595"/>
    </source>
</evidence>
<keyword evidence="3" id="KW-0732">Signal</keyword>
<dbReference type="PANTHER" id="PTHR30023:SF0">
    <property type="entry name" value="PENICILLIN-SENSITIVE CARBOXYPEPTIDASE A"/>
    <property type="match status" value="1"/>
</dbReference>
<dbReference type="OrthoDB" id="9802627at2"/>
<proteinExistence type="inferred from homology"/>
<dbReference type="PRINTS" id="PR00922">
    <property type="entry name" value="DADACBPTASE3"/>
</dbReference>
<dbReference type="NCBIfam" id="TIGR00666">
    <property type="entry name" value="PBP4"/>
    <property type="match status" value="1"/>
</dbReference>
<keyword evidence="4" id="KW-0645">Protease</keyword>
<dbReference type="Pfam" id="PF02113">
    <property type="entry name" value="Peptidase_S13"/>
    <property type="match status" value="1"/>
</dbReference>
<organism evidence="4 5">
    <name type="scientific">Fodinibius salinus</name>
    <dbReference type="NCBI Taxonomy" id="860790"/>
    <lineage>
        <taxon>Bacteria</taxon>
        <taxon>Pseudomonadati</taxon>
        <taxon>Balneolota</taxon>
        <taxon>Balneolia</taxon>
        <taxon>Balneolales</taxon>
        <taxon>Balneolaceae</taxon>
        <taxon>Fodinibius</taxon>
    </lineage>
</organism>
<dbReference type="GO" id="GO:0004185">
    <property type="term" value="F:serine-type carboxypeptidase activity"/>
    <property type="evidence" value="ECO:0007669"/>
    <property type="project" value="InterPro"/>
</dbReference>
<dbReference type="RefSeq" id="WP_148897626.1">
    <property type="nucleotide sequence ID" value="NZ_VNHY01000001.1"/>
</dbReference>
<dbReference type="InterPro" id="IPR000667">
    <property type="entry name" value="Peptidase_S13"/>
</dbReference>
<feature type="signal peptide" evidence="3">
    <location>
        <begin position="1"/>
        <end position="25"/>
    </location>
</feature>
<dbReference type="PANTHER" id="PTHR30023">
    <property type="entry name" value="D-ALANYL-D-ALANINE CARBOXYPEPTIDASE"/>
    <property type="match status" value="1"/>
</dbReference>
<keyword evidence="4" id="KW-0121">Carboxypeptidase</keyword>
<sequence length="487" mass="54673">MGKKTLLWFVVISFSFGGFSFPVSGQDINEQSAYQYIKKSRANDAFWSITVCDSTGTILESYNSRKLMRPASNLKLLTSAAILDQLGPDFTFTTTVYGIGHKSGNTWKGDIIIRGSGDPSISGTFYNEDRFHVFDKFYTALDSMGIRKIEGNLIGNDAFFDQQPYPKNWSWQDLSFYYGVEISALSFNNNAVDLRVYADGEIGSTPRIEWFPFDTDYVTFENEQVITPPGTEYDEFYRRVLGTNTILLRSKLPQNYVEKESLSIKNAPRFFLDTFKQYLEDGGIEVAGGIIVDSQNTDWKSDKYQPLVKHQSVPLKKMITQINKESSNFYTEMLLKTMAAVEFDAPGSTDLGLHLVEDFAASMKMDTTKIELTDGSGMAASTLLKPLDLSQMMVAMSDHPHFDVYKNSLSLAGIDGSLKKRFSDSPVQGKLYGKTGYLSGVRSLSGYLDTSSGQTVAFTIATNNYTQKTSYIDTVQQQIVQHIYQKY</sequence>
<dbReference type="SUPFAM" id="SSF56601">
    <property type="entry name" value="beta-lactamase/transpeptidase-like"/>
    <property type="match status" value="1"/>
</dbReference>
<accession>A0A5D3YM70</accession>
<keyword evidence="2" id="KW-0378">Hydrolase</keyword>
<dbReference type="GO" id="GO:0000270">
    <property type="term" value="P:peptidoglycan metabolic process"/>
    <property type="evidence" value="ECO:0007669"/>
    <property type="project" value="TreeGrafter"/>
</dbReference>
<dbReference type="Gene3D" id="3.50.80.20">
    <property type="entry name" value="D-Ala-D-Ala carboxypeptidase C, peptidase S13"/>
    <property type="match status" value="1"/>
</dbReference>
<comment type="similarity">
    <text evidence="1">Belongs to the peptidase S13 family.</text>
</comment>
<comment type="caution">
    <text evidence="4">The sequence shown here is derived from an EMBL/GenBank/DDBJ whole genome shotgun (WGS) entry which is preliminary data.</text>
</comment>